<keyword evidence="1" id="KW-0472">Membrane</keyword>
<feature type="transmembrane region" description="Helical" evidence="1">
    <location>
        <begin position="175"/>
        <end position="192"/>
    </location>
</feature>
<keyword evidence="1" id="KW-0812">Transmembrane</keyword>
<proteinExistence type="predicted"/>
<dbReference type="SMART" id="SM00530">
    <property type="entry name" value="HTH_XRE"/>
    <property type="match status" value="1"/>
</dbReference>
<protein>
    <recommendedName>
        <fullName evidence="2">HTH cro/C1-type domain-containing protein</fullName>
    </recommendedName>
</protein>
<reference evidence="3 4" key="1">
    <citation type="submission" date="2015-01" db="EMBL/GenBank/DDBJ databases">
        <title>Genome of Sphingomonas taxi strain 30a.</title>
        <authorList>
            <person name="Eevers N."/>
            <person name="Van Hamme J."/>
            <person name="Bottos E."/>
            <person name="Weyens N."/>
            <person name="Vangronsveld J."/>
        </authorList>
    </citation>
    <scope>NUCLEOTIDE SEQUENCE [LARGE SCALE GENOMIC DNA]</scope>
    <source>
        <strain evidence="3 4">30a</strain>
    </source>
</reference>
<dbReference type="Pfam" id="PF01381">
    <property type="entry name" value="HTH_3"/>
    <property type="match status" value="1"/>
</dbReference>
<dbReference type="InterPro" id="IPR010982">
    <property type="entry name" value="Lambda_DNA-bd_dom_sf"/>
</dbReference>
<feature type="domain" description="HTH cro/C1-type" evidence="2">
    <location>
        <begin position="11"/>
        <end position="65"/>
    </location>
</feature>
<dbReference type="EMBL" id="JXTP01000033">
    <property type="protein sequence ID" value="KIU28253.1"/>
    <property type="molecule type" value="Genomic_DNA"/>
</dbReference>
<dbReference type="InterPro" id="IPR001387">
    <property type="entry name" value="Cro/C1-type_HTH"/>
</dbReference>
<feature type="transmembrane region" description="Helical" evidence="1">
    <location>
        <begin position="198"/>
        <end position="218"/>
    </location>
</feature>
<dbReference type="PROSITE" id="PS50943">
    <property type="entry name" value="HTH_CROC1"/>
    <property type="match status" value="1"/>
</dbReference>
<organism evidence="3 4">
    <name type="scientific">Sphingomonas melonis</name>
    <dbReference type="NCBI Taxonomy" id="152682"/>
    <lineage>
        <taxon>Bacteria</taxon>
        <taxon>Pseudomonadati</taxon>
        <taxon>Pseudomonadota</taxon>
        <taxon>Alphaproteobacteria</taxon>
        <taxon>Sphingomonadales</taxon>
        <taxon>Sphingomonadaceae</taxon>
        <taxon>Sphingomonas</taxon>
    </lineage>
</organism>
<dbReference type="CDD" id="cd00093">
    <property type="entry name" value="HTH_XRE"/>
    <property type="match status" value="1"/>
</dbReference>
<dbReference type="SUPFAM" id="SSF47413">
    <property type="entry name" value="lambda repressor-like DNA-binding domains"/>
    <property type="match status" value="1"/>
</dbReference>
<dbReference type="AlphaFoldDB" id="A0A0D1K3R3"/>
<keyword evidence="1" id="KW-1133">Transmembrane helix</keyword>
<comment type="caution">
    <text evidence="3">The sequence shown here is derived from an EMBL/GenBank/DDBJ whole genome shotgun (WGS) entry which is preliminary data.</text>
</comment>
<dbReference type="Gene3D" id="1.10.260.40">
    <property type="entry name" value="lambda repressor-like DNA-binding domains"/>
    <property type="match status" value="1"/>
</dbReference>
<dbReference type="Proteomes" id="UP000033203">
    <property type="component" value="Unassembled WGS sequence"/>
</dbReference>
<accession>A0A0D1K3R3</accession>
<sequence>MSGASTIGERIKAVRLRTGLGQDAFAKALGYSKRALVSWELGGAEPPVALMAKLRRDYDVDPEWVILGEDTVPRSYYGPVDWDRLDRLRADVDAVCRDVGLELPDERSQALARVLYDGGADAGAANRKQLRGTLLALSLGGLRMSGSSKEQLAAWMADTRRVGFKRRNWPVVRRLAALCTGLLLAGLAIRLLGYAPALAAACWIAAVVTGAVMLIWFFDPRRFRARPSGTS</sequence>
<evidence type="ECO:0000259" key="2">
    <source>
        <dbReference type="PROSITE" id="PS50943"/>
    </source>
</evidence>
<evidence type="ECO:0000313" key="4">
    <source>
        <dbReference type="Proteomes" id="UP000033203"/>
    </source>
</evidence>
<dbReference type="GO" id="GO:0003677">
    <property type="term" value="F:DNA binding"/>
    <property type="evidence" value="ECO:0007669"/>
    <property type="project" value="InterPro"/>
</dbReference>
<name>A0A0D1K3R3_9SPHN</name>
<evidence type="ECO:0000313" key="3">
    <source>
        <dbReference type="EMBL" id="KIU28253.1"/>
    </source>
</evidence>
<evidence type="ECO:0000256" key="1">
    <source>
        <dbReference type="SAM" id="Phobius"/>
    </source>
</evidence>
<dbReference type="PATRIC" id="fig|1549858.7.peg.623"/>
<gene>
    <name evidence="3" type="ORF">SR41_08560</name>
</gene>